<feature type="region of interest" description="Disordered" evidence="1">
    <location>
        <begin position="59"/>
        <end position="81"/>
    </location>
</feature>
<comment type="caution">
    <text evidence="3">The sequence shown here is derived from an EMBL/GenBank/DDBJ whole genome shotgun (WGS) entry which is preliminary data.</text>
</comment>
<evidence type="ECO:0000313" key="4">
    <source>
        <dbReference type="Proteomes" id="UP001271780"/>
    </source>
</evidence>
<dbReference type="InterPro" id="IPR004839">
    <property type="entry name" value="Aminotransferase_I/II_large"/>
</dbReference>
<sequence length="390" mass="42998">MNRVHVQPESPIDRCIDENGLIRLNLNHPPPVPHTFDQIFKGVLEDLFRTMSPSSLVKTHRWTGSDEDRSRGAEFTGRRLGTQPDAGRVVLTHSTQAAMHMILPGIIPKGRALVVEQMTYPPVRTFAERYGIPVIDVPIDGDGVDPNAFENVCKEANPAAVYLLTTYQNPTTITMSLTRRAHIAEIARRYCVKIIEDDVYSLLSPSPLMPISAMAPEISWYLLGTAKSFAAGLKLAYLVAPTADEAARVFWPGVRATYWMATPMSAALMSGFIRRGDDQAILSAVKTELRNRHELLDQILCNCRYVTDPGCLHVWLPLPEGTSSKELAAAIKRDGVQVADSNSYASSSFQPSEAIRVGIGNPEGRDLLEYALKTLARYLPSKRSSAGRSP</sequence>
<keyword evidence="3" id="KW-0808">Transferase</keyword>
<evidence type="ECO:0000259" key="2">
    <source>
        <dbReference type="Pfam" id="PF00155"/>
    </source>
</evidence>
<name>A0ABU4XP88_9HYPH</name>
<dbReference type="Proteomes" id="UP001271780">
    <property type="component" value="Unassembled WGS sequence"/>
</dbReference>
<dbReference type="Gene3D" id="3.40.640.10">
    <property type="entry name" value="Type I PLP-dependent aspartate aminotransferase-like (Major domain)"/>
    <property type="match status" value="1"/>
</dbReference>
<keyword evidence="4" id="KW-1185">Reference proteome</keyword>
<evidence type="ECO:0000313" key="3">
    <source>
        <dbReference type="EMBL" id="MDX8476564.1"/>
    </source>
</evidence>
<dbReference type="InterPro" id="IPR051446">
    <property type="entry name" value="HTH_trans_reg/aminotransferase"/>
</dbReference>
<organism evidence="3 4">
    <name type="scientific">Mesorhizobium dulcispinae</name>
    <dbReference type="NCBI Taxonomy" id="3072316"/>
    <lineage>
        <taxon>Bacteria</taxon>
        <taxon>Pseudomonadati</taxon>
        <taxon>Pseudomonadota</taxon>
        <taxon>Alphaproteobacteria</taxon>
        <taxon>Hyphomicrobiales</taxon>
        <taxon>Phyllobacteriaceae</taxon>
        <taxon>Mesorhizobium</taxon>
    </lineage>
</organism>
<proteinExistence type="predicted"/>
<feature type="domain" description="Aminotransferase class I/classII large" evidence="2">
    <location>
        <begin position="55"/>
        <end position="361"/>
    </location>
</feature>
<dbReference type="GO" id="GO:0008483">
    <property type="term" value="F:transaminase activity"/>
    <property type="evidence" value="ECO:0007669"/>
    <property type="project" value="UniProtKB-KW"/>
</dbReference>
<dbReference type="InterPro" id="IPR015424">
    <property type="entry name" value="PyrdxlP-dep_Trfase"/>
</dbReference>
<reference evidence="3 4" key="1">
    <citation type="submission" date="2023-08" db="EMBL/GenBank/DDBJ databases">
        <title>Implementing the SeqCode for naming new Mesorhizobium species isolated from Vachellia karroo root nodules.</title>
        <authorList>
            <person name="Van Lill M."/>
        </authorList>
    </citation>
    <scope>NUCLEOTIDE SEQUENCE [LARGE SCALE GENOMIC DNA]</scope>
    <source>
        <strain evidence="3 4">VK23A</strain>
    </source>
</reference>
<dbReference type="SUPFAM" id="SSF53383">
    <property type="entry name" value="PLP-dependent transferases"/>
    <property type="match status" value="1"/>
</dbReference>
<accession>A0ABU4XP88</accession>
<feature type="compositionally biased region" description="Basic and acidic residues" evidence="1">
    <location>
        <begin position="63"/>
        <end position="72"/>
    </location>
</feature>
<dbReference type="InterPro" id="IPR015421">
    <property type="entry name" value="PyrdxlP-dep_Trfase_major"/>
</dbReference>
<keyword evidence="3" id="KW-0032">Aminotransferase</keyword>
<dbReference type="EMBL" id="JAVIIZ010000036">
    <property type="protein sequence ID" value="MDX8476564.1"/>
    <property type="molecule type" value="Genomic_DNA"/>
</dbReference>
<dbReference type="PANTHER" id="PTHR46577">
    <property type="entry name" value="HTH-TYPE TRANSCRIPTIONAL REGULATORY PROTEIN GABR"/>
    <property type="match status" value="1"/>
</dbReference>
<evidence type="ECO:0000256" key="1">
    <source>
        <dbReference type="SAM" id="MobiDB-lite"/>
    </source>
</evidence>
<dbReference type="RefSeq" id="WP_320327810.1">
    <property type="nucleotide sequence ID" value="NZ_JAVIIZ010000036.1"/>
</dbReference>
<dbReference type="Pfam" id="PF00155">
    <property type="entry name" value="Aminotran_1_2"/>
    <property type="match status" value="1"/>
</dbReference>
<dbReference type="CDD" id="cd00609">
    <property type="entry name" value="AAT_like"/>
    <property type="match status" value="1"/>
</dbReference>
<dbReference type="PANTHER" id="PTHR46577:SF1">
    <property type="entry name" value="HTH-TYPE TRANSCRIPTIONAL REGULATORY PROTEIN GABR"/>
    <property type="match status" value="1"/>
</dbReference>
<gene>
    <name evidence="3" type="ORF">RFM27_31340</name>
</gene>
<protein>
    <submittedName>
        <fullName evidence="3">PLP-dependent aminotransferase family protein</fullName>
    </submittedName>
</protein>